<dbReference type="Proteomes" id="UP001171945">
    <property type="component" value="Unassembled WGS sequence"/>
</dbReference>
<dbReference type="InterPro" id="IPR002035">
    <property type="entry name" value="VWF_A"/>
</dbReference>
<accession>A0ABT7VWR9</accession>
<organism evidence="2 3">
    <name type="scientific">Candidatus Marithioploca araucensis</name>
    <dbReference type="NCBI Taxonomy" id="70273"/>
    <lineage>
        <taxon>Bacteria</taxon>
        <taxon>Pseudomonadati</taxon>
        <taxon>Pseudomonadota</taxon>
        <taxon>Gammaproteobacteria</taxon>
        <taxon>Thiotrichales</taxon>
        <taxon>Thiotrichaceae</taxon>
        <taxon>Candidatus Marithioploca</taxon>
    </lineage>
</organism>
<comment type="caution">
    <text evidence="2">The sequence shown here is derived from an EMBL/GenBank/DDBJ whole genome shotgun (WGS) entry which is preliminary data.</text>
</comment>
<evidence type="ECO:0000313" key="2">
    <source>
        <dbReference type="EMBL" id="MDM8564008.1"/>
    </source>
</evidence>
<dbReference type="CDD" id="cd00198">
    <property type="entry name" value="vWFA"/>
    <property type="match status" value="1"/>
</dbReference>
<dbReference type="Pfam" id="PF20782">
    <property type="entry name" value="TssR_VWA"/>
    <property type="match status" value="1"/>
</dbReference>
<feature type="non-terminal residue" evidence="2">
    <location>
        <position position="335"/>
    </location>
</feature>
<proteinExistence type="predicted"/>
<dbReference type="InterPro" id="IPR049360">
    <property type="entry name" value="T6SS_TssR-like_VWA"/>
</dbReference>
<sequence>IVGNATEFKLDTTENNIPKKALIIKHDAKLFKSPYHLPRTAKKASFLQLYFLMKPEKYNRVPVLKKFSKTKTNPDMRLEKGAYVEWNTIQMINFTPQKGRKRVNIYASKKCAKTYARYGKTTEACQALGEEGPLFDNKQQYKLLIPVFQRDKDNYHGGFLRLYQEKSSEKQQGPLGYDLILVVDSSMSMGKYFRPTMEVLQTFVKLIRESTQTEVVIPLRIGLLFYRDRKGKNCDLDYVTQWAQHLTSDVQKVIQALNQTKATECSSLNNQEAVWDGINRAIVDTVWHKNNLQTIILIGDAPPYSEKDTENNPMQFSVAYLHDKAKKGKNIRFLT</sequence>
<dbReference type="PANTHER" id="PTHR47763:SF1">
    <property type="entry name" value="DUF659 DOMAIN-CONTAINING PROTEIN"/>
    <property type="match status" value="1"/>
</dbReference>
<dbReference type="InterPro" id="IPR036465">
    <property type="entry name" value="vWFA_dom_sf"/>
</dbReference>
<dbReference type="InterPro" id="IPR052969">
    <property type="entry name" value="Thr-specific_kinase-like"/>
</dbReference>
<feature type="non-terminal residue" evidence="2">
    <location>
        <position position="1"/>
    </location>
</feature>
<gene>
    <name evidence="2" type="ORF">QUF54_11715</name>
</gene>
<dbReference type="Gene3D" id="3.40.50.410">
    <property type="entry name" value="von Willebrand factor, type A domain"/>
    <property type="match status" value="1"/>
</dbReference>
<name>A0ABT7VWR9_9GAMM</name>
<dbReference type="PANTHER" id="PTHR47763">
    <property type="entry name" value="ALPHA-PROTEIN KINASE VWKA"/>
    <property type="match status" value="1"/>
</dbReference>
<dbReference type="PROSITE" id="PS50234">
    <property type="entry name" value="VWFA"/>
    <property type="match status" value="1"/>
</dbReference>
<keyword evidence="3" id="KW-1185">Reference proteome</keyword>
<reference evidence="2" key="1">
    <citation type="submission" date="2023-06" db="EMBL/GenBank/DDBJ databases">
        <title>Uncultivated large filamentous bacteria from sulfidic sediments reveal new species and different genomic features in energy metabolism and defense.</title>
        <authorList>
            <person name="Fonseca A."/>
        </authorList>
    </citation>
    <scope>NUCLEOTIDE SEQUENCE</scope>
    <source>
        <strain evidence="2">HSG4</strain>
    </source>
</reference>
<evidence type="ECO:0000313" key="3">
    <source>
        <dbReference type="Proteomes" id="UP001171945"/>
    </source>
</evidence>
<dbReference type="EMBL" id="JAUCGM010001026">
    <property type="protein sequence ID" value="MDM8564008.1"/>
    <property type="molecule type" value="Genomic_DNA"/>
</dbReference>
<feature type="domain" description="VWFA" evidence="1">
    <location>
        <begin position="178"/>
        <end position="335"/>
    </location>
</feature>
<dbReference type="SUPFAM" id="SSF53300">
    <property type="entry name" value="vWA-like"/>
    <property type="match status" value="1"/>
</dbReference>
<evidence type="ECO:0000259" key="1">
    <source>
        <dbReference type="PROSITE" id="PS50234"/>
    </source>
</evidence>
<protein>
    <submittedName>
        <fullName evidence="2">VWA domain-containing protein</fullName>
    </submittedName>
</protein>